<keyword evidence="3" id="KW-1185">Reference proteome</keyword>
<dbReference type="PANTHER" id="PTHR44119:SF4">
    <property type="entry name" value="AEROBIC COBALTOCHELATASE SUBUNIT COBN"/>
    <property type="match status" value="1"/>
</dbReference>
<dbReference type="EMBL" id="FPCH01000001">
    <property type="protein sequence ID" value="SFV26550.1"/>
    <property type="molecule type" value="Genomic_DNA"/>
</dbReference>
<gene>
    <name evidence="2" type="ORF">SAMN04488557_0514</name>
</gene>
<dbReference type="RefSeq" id="WP_092863784.1">
    <property type="nucleotide sequence ID" value="NZ_FPCH01000001.1"/>
</dbReference>
<dbReference type="PANTHER" id="PTHR44119">
    <property type="entry name" value="MAGNESIUM-CHELATASE SUBUNIT CHLH, CHLOROPLASTIC"/>
    <property type="match status" value="1"/>
</dbReference>
<sequence>MHIVVRESRDLDEAAVPQDLGLAPADIVFLSFSDSDLAMAAAAFRSVAGAERPSLRIANLNALRHPMSVDIFADTTLRGTKSILVRLLGGLDYWRYGGEQIGKRCRELGIALAIVPGDGRPDIRLGALSTIETEDLTRLQSLLDVGGVENTRAALNGLLTRANGGDARIAEASIIPGFGIYRESAAPQDEFAADGLGTAAVIFYRSHLLAGDVAPIDGLIDALEHRRLATTALYVPSLKASEAALWLETELGRIQPNVIVNATAFAARDGADGSPLDRSNCPVLQVALANASRAAWEKSQRGLGASDLAMHVVLPELDGRLFAGVVSFKEEDDLGSDLGISLLRHAPYDAGIGHVAELAAAWAALRTSPRGNRRVALLLSTYPGRPDQIAHAVGLDGLESACKIAARLGDEGYSISSAPAGSQDLARLLGSEAQAIRWPLAEYRAAFDQLPEAFRDSVSAAWGEPEEDDFAADGAFLFRVALFGNFLIGLQPERGQVQDRKAQYHDPSTPPRHSYIAFYLWLRHVAKLDALIHLGAHGTLEWLPGKAIAGSGACGPRALLGPVPMIYPFIVNDPGEAAQAKRRLAAVTLGHRPPPMIEAGLSGPLNDVERLVDEFSSADGLDPRRRKVLSGEIVDAAFRAGIAERCGLEAGMSPNDALMRIDAFLCDVKELAIRDGLHVLDDTELDAIVRALDGKFIEPGPAGAPSRGRSDVLPTGRNLYSVDPRSVPTPTAWANGRRAAKAILDRYVGDHGDWPRAIVLDLWGSATLRTGGEELATALALLGVRPVWDFRSYRITGIETEALAELGRPRVDVTLRISGLFRDIFGAQLALFNSAVALVAGLAEDVADNPLHAEHREGVRLDRIFGPADGSYGAGVMQHIDRGDWSKREELGNAYLQSSSQSYRNESGGTDAAGEFKDRVAAADAFVHVQDHSEIDLLTGGDFAAHEGGFAAAAAAVGNSGVALYHSDTAEPEKPRVRTLQEECARVIHGRAANTRWIEGQMRHGFRGAAEMAQSVDAAFAFAATAAAVDNGGFERLYNAYLGDPAVAAFIERENPAAMDAMRRRFAEAISRGLWQPRRNDLDAGPHKPREAAE</sequence>
<name>A0A1I7MVX3_9HYPH</name>
<dbReference type="InterPro" id="IPR003672">
    <property type="entry name" value="CobN/Mg_chltase"/>
</dbReference>
<evidence type="ECO:0000259" key="1">
    <source>
        <dbReference type="Pfam" id="PF02514"/>
    </source>
</evidence>
<evidence type="ECO:0000313" key="3">
    <source>
        <dbReference type="Proteomes" id="UP000199423"/>
    </source>
</evidence>
<evidence type="ECO:0000313" key="2">
    <source>
        <dbReference type="EMBL" id="SFV26550.1"/>
    </source>
</evidence>
<accession>A0A1I7MVX3</accession>
<feature type="domain" description="CobN/magnesium chelatase" evidence="1">
    <location>
        <begin position="683"/>
        <end position="1080"/>
    </location>
</feature>
<reference evidence="3" key="1">
    <citation type="submission" date="2016-10" db="EMBL/GenBank/DDBJ databases">
        <authorList>
            <person name="Varghese N."/>
            <person name="Submissions S."/>
        </authorList>
    </citation>
    <scope>NUCLEOTIDE SEQUENCE [LARGE SCALE GENOMIC DNA]</scope>
    <source>
        <strain evidence="3">DSM 1565</strain>
    </source>
</reference>
<dbReference type="AlphaFoldDB" id="A0A1I7MVX3"/>
<dbReference type="OrthoDB" id="9757976at2"/>
<dbReference type="Pfam" id="PF02514">
    <property type="entry name" value="CobN-Mg_chel"/>
    <property type="match status" value="2"/>
</dbReference>
<feature type="domain" description="CobN/magnesium chelatase" evidence="1">
    <location>
        <begin position="143"/>
        <end position="681"/>
    </location>
</feature>
<dbReference type="NCBIfam" id="NF008973">
    <property type="entry name" value="PRK12321.1"/>
    <property type="match status" value="1"/>
</dbReference>
<protein>
    <submittedName>
        <fullName evidence="2">Cobaltochelatase CobN subunit</fullName>
    </submittedName>
</protein>
<proteinExistence type="predicted"/>
<dbReference type="CDD" id="cd10150">
    <property type="entry name" value="CobN_like"/>
    <property type="match status" value="1"/>
</dbReference>
<organism evidence="2 3">
    <name type="scientific">Hyphomicrobium facile</name>
    <dbReference type="NCBI Taxonomy" id="51670"/>
    <lineage>
        <taxon>Bacteria</taxon>
        <taxon>Pseudomonadati</taxon>
        <taxon>Pseudomonadota</taxon>
        <taxon>Alphaproteobacteria</taxon>
        <taxon>Hyphomicrobiales</taxon>
        <taxon>Hyphomicrobiaceae</taxon>
        <taxon>Hyphomicrobium</taxon>
    </lineage>
</organism>
<dbReference type="Proteomes" id="UP000199423">
    <property type="component" value="Unassembled WGS sequence"/>
</dbReference>
<dbReference type="STRING" id="51670.SAMN04488557_0514"/>